<dbReference type="RefSeq" id="WP_028312977.1">
    <property type="nucleotide sequence ID" value="NZ_KI519499.1"/>
</dbReference>
<evidence type="ECO:0000313" key="3">
    <source>
        <dbReference type="RefSeq" id="WP_028312977.1"/>
    </source>
</evidence>
<reference evidence="3" key="1">
    <citation type="submission" date="2025-08" db="UniProtKB">
        <authorList>
            <consortium name="RefSeq"/>
        </authorList>
    </citation>
    <scope>IDENTIFICATION</scope>
</reference>
<keyword evidence="1" id="KW-0732">Signal</keyword>
<dbReference type="OrthoDB" id="5981827at2"/>
<evidence type="ECO:0000256" key="1">
    <source>
        <dbReference type="SAM" id="SignalP"/>
    </source>
</evidence>
<feature type="chain" id="PRO_5034248479" evidence="1">
    <location>
        <begin position="28"/>
        <end position="281"/>
    </location>
</feature>
<sequence>MKRNPFARAALAACCLAGAGFASQALAQTTFDVIGPHEYELPTGFKPFNVFVQYGYVQDNRRVYDDKGDKVEGSGSQAIVGLSKYVRFWTPEGNPNIGLAWEAIVPEISVRDGRAGTQASGIGDPLTGFAIWMKPTPESTFGFQSFVQIPAGSTEVSDRNWKNLSSFLWDVRLPAGFGWTADAGYVFQGKRSDGLHPGNSFHTNQRLGWRANALLEPFVAFDYENAQSRGTLPSSRATDLGAGLMFHTFDNQSITLRYSASVNGRNHAANNSLNLKYAYVW</sequence>
<organism evidence="2 3">
    <name type="scientific">Derxia gummosa DSM 723</name>
    <dbReference type="NCBI Taxonomy" id="1121388"/>
    <lineage>
        <taxon>Bacteria</taxon>
        <taxon>Pseudomonadati</taxon>
        <taxon>Pseudomonadota</taxon>
        <taxon>Betaproteobacteria</taxon>
        <taxon>Burkholderiales</taxon>
        <taxon>Alcaligenaceae</taxon>
        <taxon>Derxia</taxon>
    </lineage>
</organism>
<protein>
    <submittedName>
        <fullName evidence="3">Transporter</fullName>
    </submittedName>
</protein>
<dbReference type="Proteomes" id="UP000675920">
    <property type="component" value="Unplaced"/>
</dbReference>
<proteinExistence type="predicted"/>
<accession>A0A8B6X702</accession>
<keyword evidence="2" id="KW-1185">Reference proteome</keyword>
<dbReference type="AlphaFoldDB" id="A0A8B6X702"/>
<name>A0A8B6X702_9BURK</name>
<feature type="signal peptide" evidence="1">
    <location>
        <begin position="1"/>
        <end position="27"/>
    </location>
</feature>
<evidence type="ECO:0000313" key="2">
    <source>
        <dbReference type="Proteomes" id="UP000675920"/>
    </source>
</evidence>